<evidence type="ECO:0000256" key="5">
    <source>
        <dbReference type="ARBA" id="ARBA00022448"/>
    </source>
</evidence>
<comment type="similarity">
    <text evidence="2">Belongs to the ABC-4 integral membrane protein family. HrtB subfamily.</text>
</comment>
<keyword evidence="7 11" id="KW-0812">Transmembrane</keyword>
<feature type="transmembrane region" description="Helical" evidence="11">
    <location>
        <begin position="231"/>
        <end position="254"/>
    </location>
</feature>
<dbReference type="AlphaFoldDB" id="A0AAP9KTK5"/>
<dbReference type="InterPro" id="IPR051125">
    <property type="entry name" value="ABC-4/HrtB_transporter"/>
</dbReference>
<evidence type="ECO:0000256" key="2">
    <source>
        <dbReference type="ARBA" id="ARBA00008697"/>
    </source>
</evidence>
<feature type="transmembrane region" description="Helical" evidence="11">
    <location>
        <begin position="315"/>
        <end position="337"/>
    </location>
</feature>
<keyword evidence="6" id="KW-1003">Cell membrane</keyword>
<evidence type="ECO:0000313" key="13">
    <source>
        <dbReference type="EMBL" id="QGS09551.1"/>
    </source>
</evidence>
<evidence type="ECO:0000256" key="10">
    <source>
        <dbReference type="ARBA" id="ARBA00024973"/>
    </source>
</evidence>
<proteinExistence type="inferred from homology"/>
<evidence type="ECO:0000256" key="9">
    <source>
        <dbReference type="ARBA" id="ARBA00023136"/>
    </source>
</evidence>
<comment type="subcellular location">
    <subcellularLocation>
        <location evidence="1">Cell membrane</location>
        <topology evidence="1">Multi-pass membrane protein</topology>
    </subcellularLocation>
</comment>
<dbReference type="Pfam" id="PF02687">
    <property type="entry name" value="FtsX"/>
    <property type="match status" value="1"/>
</dbReference>
<reference evidence="13 14" key="1">
    <citation type="submission" date="2019-11" db="EMBL/GenBank/DDBJ databases">
        <title>FDA dAtabase for Regulatory Grade micrObial Sequences (FDA-ARGOS): Supporting development and validation of Infectious Disease Dx tests.</title>
        <authorList>
            <person name="Turner S."/>
            <person name="Byrd R."/>
            <person name="Tallon L."/>
            <person name="Sadzewicz L."/>
            <person name="Vavikolanu K."/>
            <person name="Mehta A."/>
            <person name="Aluvathingal J."/>
            <person name="Nadendla S."/>
            <person name="Myers T."/>
            <person name="Yan Y."/>
            <person name="Sichtig H."/>
        </authorList>
    </citation>
    <scope>NUCLEOTIDE SEQUENCE [LARGE SCALE GENOMIC DNA]</scope>
    <source>
        <strain evidence="13 14">FDAARGOS_741</strain>
    </source>
</reference>
<dbReference type="Proteomes" id="UP000425411">
    <property type="component" value="Chromosome"/>
</dbReference>
<feature type="transmembrane region" description="Helical" evidence="11">
    <location>
        <begin position="275"/>
        <end position="300"/>
    </location>
</feature>
<evidence type="ECO:0000313" key="14">
    <source>
        <dbReference type="Proteomes" id="UP000425411"/>
    </source>
</evidence>
<keyword evidence="8 11" id="KW-1133">Transmembrane helix</keyword>
<sequence length="351" mass="38699">MYLALKEILYNKLRYLLVVAITFLITYMVFFMTSLALGLMKDNRSAIDNWQARSVVLSEYANKNLTASFIPKNQYENNLDENTVPLGYTPAVVNLENNDKKINVSIFAQEWNSKIIPKLEDGRYPSSNTEIVADKSINNYGIQLGSKIFINGSKDEYTIVGITKNNKFLTSTTIYTNLETYWTIKGTINGSKAISAIVKVNDGEVAGDGLLQLNTDEVIKSIPGYLAQNSVFAGMIGALVLITSLVIGIFIYIITIQKLGLYGIMRAQGIKVKDIVSALFWQILILSSVGVGTALLAVLGTKYIIPKTLFFEVNWLAYSILSISIILVSLIGGLISLPKILKISPIKAIAE</sequence>
<dbReference type="RefSeq" id="WP_004632193.1">
    <property type="nucleotide sequence ID" value="NZ_CP046314.1"/>
</dbReference>
<protein>
    <recommendedName>
        <fullName evidence="4">Putative hemin transport system permease protein HrtB</fullName>
    </recommendedName>
</protein>
<evidence type="ECO:0000256" key="11">
    <source>
        <dbReference type="SAM" id="Phobius"/>
    </source>
</evidence>
<keyword evidence="14" id="KW-1185">Reference proteome</keyword>
<feature type="transmembrane region" description="Helical" evidence="11">
    <location>
        <begin position="15"/>
        <end position="40"/>
    </location>
</feature>
<dbReference type="PANTHER" id="PTHR43738:SF1">
    <property type="entry name" value="HEMIN TRANSPORT SYSTEM PERMEASE PROTEIN HRTB-RELATED"/>
    <property type="match status" value="1"/>
</dbReference>
<evidence type="ECO:0000256" key="3">
    <source>
        <dbReference type="ARBA" id="ARBA00011131"/>
    </source>
</evidence>
<evidence type="ECO:0000259" key="12">
    <source>
        <dbReference type="Pfam" id="PF02687"/>
    </source>
</evidence>
<dbReference type="PANTHER" id="PTHR43738">
    <property type="entry name" value="ABC TRANSPORTER, MEMBRANE PROTEIN"/>
    <property type="match status" value="1"/>
</dbReference>
<dbReference type="InterPro" id="IPR003838">
    <property type="entry name" value="ABC3_permease_C"/>
</dbReference>
<organism evidence="13 14">
    <name type="scientific">Gemella morbillorum</name>
    <dbReference type="NCBI Taxonomy" id="29391"/>
    <lineage>
        <taxon>Bacteria</taxon>
        <taxon>Bacillati</taxon>
        <taxon>Bacillota</taxon>
        <taxon>Bacilli</taxon>
        <taxon>Bacillales</taxon>
        <taxon>Gemellaceae</taxon>
        <taxon>Gemella</taxon>
    </lineage>
</organism>
<comment type="subunit">
    <text evidence="3">The complex is composed of two ATP-binding proteins (HrtA), two transmembrane proteins (HrtB) and a solute-binding protein.</text>
</comment>
<name>A0AAP9KTK5_9BACL</name>
<keyword evidence="5" id="KW-0813">Transport</keyword>
<feature type="domain" description="ABC3 transporter permease C-terminal" evidence="12">
    <location>
        <begin position="235"/>
        <end position="345"/>
    </location>
</feature>
<evidence type="ECO:0000256" key="1">
    <source>
        <dbReference type="ARBA" id="ARBA00004651"/>
    </source>
</evidence>
<gene>
    <name evidence="13" type="ORF">FOC49_06480</name>
</gene>
<dbReference type="EMBL" id="CP046314">
    <property type="protein sequence ID" value="QGS09551.1"/>
    <property type="molecule type" value="Genomic_DNA"/>
</dbReference>
<evidence type="ECO:0000256" key="8">
    <source>
        <dbReference type="ARBA" id="ARBA00022989"/>
    </source>
</evidence>
<accession>A0AAP9KTK5</accession>
<keyword evidence="9 11" id="KW-0472">Membrane</keyword>
<evidence type="ECO:0000256" key="4">
    <source>
        <dbReference type="ARBA" id="ARBA00016962"/>
    </source>
</evidence>
<evidence type="ECO:0000256" key="6">
    <source>
        <dbReference type="ARBA" id="ARBA00022475"/>
    </source>
</evidence>
<evidence type="ECO:0000256" key="7">
    <source>
        <dbReference type="ARBA" id="ARBA00022692"/>
    </source>
</evidence>
<comment type="function">
    <text evidence="10">Part of the ABC transporter complex hrt involved in hemin import. Responsible for the translocation of the substrate across the membrane.</text>
</comment>
<dbReference type="GO" id="GO:0005886">
    <property type="term" value="C:plasma membrane"/>
    <property type="evidence" value="ECO:0007669"/>
    <property type="project" value="UniProtKB-SubCell"/>
</dbReference>